<proteinExistence type="predicted"/>
<evidence type="ECO:0000313" key="3">
    <source>
        <dbReference type="Proteomes" id="UP000663860"/>
    </source>
</evidence>
<dbReference type="Proteomes" id="UP000663860">
    <property type="component" value="Unassembled WGS sequence"/>
</dbReference>
<feature type="compositionally biased region" description="Polar residues" evidence="1">
    <location>
        <begin position="10"/>
        <end position="22"/>
    </location>
</feature>
<evidence type="ECO:0000313" key="2">
    <source>
        <dbReference type="EMBL" id="CAF0857756.1"/>
    </source>
</evidence>
<name>A0A813WH02_9BILA</name>
<feature type="region of interest" description="Disordered" evidence="1">
    <location>
        <begin position="518"/>
        <end position="541"/>
    </location>
</feature>
<gene>
    <name evidence="2" type="ORF">IZO911_LOCUS9952</name>
</gene>
<comment type="caution">
    <text evidence="2">The sequence shown here is derived from an EMBL/GenBank/DDBJ whole genome shotgun (WGS) entry which is preliminary data.</text>
</comment>
<reference evidence="2" key="1">
    <citation type="submission" date="2021-02" db="EMBL/GenBank/DDBJ databases">
        <authorList>
            <person name="Nowell W R."/>
        </authorList>
    </citation>
    <scope>NUCLEOTIDE SEQUENCE</scope>
</reference>
<organism evidence="2 3">
    <name type="scientific">Adineta steineri</name>
    <dbReference type="NCBI Taxonomy" id="433720"/>
    <lineage>
        <taxon>Eukaryota</taxon>
        <taxon>Metazoa</taxon>
        <taxon>Spiralia</taxon>
        <taxon>Gnathifera</taxon>
        <taxon>Rotifera</taxon>
        <taxon>Eurotatoria</taxon>
        <taxon>Bdelloidea</taxon>
        <taxon>Adinetida</taxon>
        <taxon>Adinetidae</taxon>
        <taxon>Adineta</taxon>
    </lineage>
</organism>
<dbReference type="Gene3D" id="2.60.40.340">
    <property type="entry name" value="Rel homology domain (RHD), DNA-binding domain"/>
    <property type="match status" value="1"/>
</dbReference>
<sequence>MDEILDFSFEDTSSNDQQQPFSASDLPSDDAVNNLLSNLDLFSNNPLHDYIPIPLNQNNHIDENINIDELINPTNNEQINFLTLNLNEPSGESIDRDEISQLIDSYNIGEPSQQSTFIEHYENTSLEQSQQSSFIEHDDSSSFYQPQSIYSSPVSVRIGSSPAEPQANETVLSTQAYLNRQEEIYRMASKPKKNKKLQQRSTTVAPIEYYMQSGDCQPCVTQLQSDLAYQQQTLEYDIAETKPIQIKEQPRAKYRPRTQNESKISAHYIRCEEGITPGYPTIMMHPDWAFHADINLIEVTLVGIDQQPHPYTLHNKDCSATFEENTLIFKQHEPNVLYFRLTNDDYRNGYKTLMIELIKGKQSDVITKELIRSRQLESSMLRLTRIFQVGKGEYQRDEGSVVYSNVMTEAYGDVDIEHMGPRYGPMSGLEMVYIVLKGQVLKNDIKIEVNVPYFNWNYPVENFTKNGKVIYFQMPPFPHPGYETAKANIIILHKGEELTQSPYLYKGSLDRELAELSLNDSPPTTTSSLSLSSSSSSSSVAGMPKFEPFDFLFHSNALSNSRTQKTSTNKSTKRLKK</sequence>
<dbReference type="InterPro" id="IPR037059">
    <property type="entry name" value="RHD_DNA_bind_dom_sf"/>
</dbReference>
<accession>A0A813WH02</accession>
<feature type="region of interest" description="Disordered" evidence="1">
    <location>
        <begin position="1"/>
        <end position="26"/>
    </location>
</feature>
<dbReference type="GO" id="GO:0003677">
    <property type="term" value="F:DNA binding"/>
    <property type="evidence" value="ECO:0007669"/>
    <property type="project" value="InterPro"/>
</dbReference>
<feature type="compositionally biased region" description="Low complexity" evidence="1">
    <location>
        <begin position="521"/>
        <end position="539"/>
    </location>
</feature>
<dbReference type="GO" id="GO:0003700">
    <property type="term" value="F:DNA-binding transcription factor activity"/>
    <property type="evidence" value="ECO:0007669"/>
    <property type="project" value="InterPro"/>
</dbReference>
<protein>
    <submittedName>
        <fullName evidence="2">Uncharacterized protein</fullName>
    </submittedName>
</protein>
<dbReference type="EMBL" id="CAJNOE010000071">
    <property type="protein sequence ID" value="CAF0857756.1"/>
    <property type="molecule type" value="Genomic_DNA"/>
</dbReference>
<dbReference type="AlphaFoldDB" id="A0A813WH02"/>
<evidence type="ECO:0000256" key="1">
    <source>
        <dbReference type="SAM" id="MobiDB-lite"/>
    </source>
</evidence>